<evidence type="ECO:0000256" key="2">
    <source>
        <dbReference type="ARBA" id="ARBA00022448"/>
    </source>
</evidence>
<dbReference type="PROSITE" id="PS00211">
    <property type="entry name" value="ABC_TRANSPORTER_1"/>
    <property type="match status" value="1"/>
</dbReference>
<gene>
    <name evidence="10" type="ORF">SAMN04488498_115116</name>
</gene>
<keyword evidence="11" id="KW-1185">Reference proteome</keyword>
<dbReference type="InterPro" id="IPR003593">
    <property type="entry name" value="AAA+_ATPase"/>
</dbReference>
<evidence type="ECO:0000256" key="3">
    <source>
        <dbReference type="ARBA" id="ARBA00022475"/>
    </source>
</evidence>
<name>A0A1I4D1W1_9HYPH</name>
<comment type="similarity">
    <text evidence="1">Belongs to the ABC transporter superfamily.</text>
</comment>
<protein>
    <submittedName>
        <fullName evidence="10">Taurine transport system ATP-binding protein</fullName>
    </submittedName>
</protein>
<keyword evidence="8" id="KW-0472">Membrane</keyword>
<organism evidence="10 11">
    <name type="scientific">Neomesorhizobium albiziae</name>
    <dbReference type="NCBI Taxonomy" id="335020"/>
    <lineage>
        <taxon>Bacteria</taxon>
        <taxon>Pseudomonadati</taxon>
        <taxon>Pseudomonadota</taxon>
        <taxon>Alphaproteobacteria</taxon>
        <taxon>Hyphomicrobiales</taxon>
        <taxon>Phyllobacteriaceae</taxon>
        <taxon>Neomesorhizobium</taxon>
    </lineage>
</organism>
<dbReference type="Proteomes" id="UP000323300">
    <property type="component" value="Unassembled WGS sequence"/>
</dbReference>
<dbReference type="InterPro" id="IPR050166">
    <property type="entry name" value="ABC_transporter_ATP-bind"/>
</dbReference>
<evidence type="ECO:0000256" key="5">
    <source>
        <dbReference type="ARBA" id="ARBA00022741"/>
    </source>
</evidence>
<evidence type="ECO:0000259" key="9">
    <source>
        <dbReference type="PROSITE" id="PS50893"/>
    </source>
</evidence>
<keyword evidence="7" id="KW-1278">Translocase</keyword>
<dbReference type="InterPro" id="IPR003439">
    <property type="entry name" value="ABC_transporter-like_ATP-bd"/>
</dbReference>
<dbReference type="Gene3D" id="3.40.50.300">
    <property type="entry name" value="P-loop containing nucleotide triphosphate hydrolases"/>
    <property type="match status" value="1"/>
</dbReference>
<dbReference type="SUPFAM" id="SSF52540">
    <property type="entry name" value="P-loop containing nucleoside triphosphate hydrolases"/>
    <property type="match status" value="1"/>
</dbReference>
<dbReference type="SMART" id="SM00382">
    <property type="entry name" value="AAA"/>
    <property type="match status" value="1"/>
</dbReference>
<evidence type="ECO:0000256" key="6">
    <source>
        <dbReference type="ARBA" id="ARBA00022840"/>
    </source>
</evidence>
<evidence type="ECO:0000313" key="10">
    <source>
        <dbReference type="EMBL" id="SFK87492.1"/>
    </source>
</evidence>
<reference evidence="10 11" key="1">
    <citation type="submission" date="2016-10" db="EMBL/GenBank/DDBJ databases">
        <authorList>
            <person name="Varghese N."/>
            <person name="Submissions S."/>
        </authorList>
    </citation>
    <scope>NUCLEOTIDE SEQUENCE [LARGE SCALE GENOMIC DNA]</scope>
    <source>
        <strain evidence="10 11">DSM 21822</strain>
    </source>
</reference>
<dbReference type="GO" id="GO:0005524">
    <property type="term" value="F:ATP binding"/>
    <property type="evidence" value="ECO:0007669"/>
    <property type="project" value="UniProtKB-KW"/>
</dbReference>
<evidence type="ECO:0000256" key="8">
    <source>
        <dbReference type="ARBA" id="ARBA00023136"/>
    </source>
</evidence>
<dbReference type="OrthoDB" id="9807242at2"/>
<evidence type="ECO:0000256" key="7">
    <source>
        <dbReference type="ARBA" id="ARBA00022967"/>
    </source>
</evidence>
<evidence type="ECO:0000313" key="11">
    <source>
        <dbReference type="Proteomes" id="UP000323300"/>
    </source>
</evidence>
<keyword evidence="5" id="KW-0547">Nucleotide-binding</keyword>
<accession>A0A1I4D1W1</accession>
<dbReference type="PANTHER" id="PTHR42788:SF18">
    <property type="entry name" value="TAURINE IMPORT ATP-BINDING PROTEIN TAUB"/>
    <property type="match status" value="1"/>
</dbReference>
<evidence type="ECO:0000256" key="4">
    <source>
        <dbReference type="ARBA" id="ARBA00022519"/>
    </source>
</evidence>
<keyword evidence="2" id="KW-0813">Transport</keyword>
<keyword evidence="4" id="KW-0997">Cell inner membrane</keyword>
<evidence type="ECO:0000256" key="1">
    <source>
        <dbReference type="ARBA" id="ARBA00005417"/>
    </source>
</evidence>
<dbReference type="InterPro" id="IPR017871">
    <property type="entry name" value="ABC_transporter-like_CS"/>
</dbReference>
<sequence>MPRLVLDQVSVRYDGQTRPAVERASIEVASGDFVVLVGRSGCGKSSLLNVAAGLVTPTGGSVTVDGTPIIAPGADRAVVFQNDALFPWLTARENVAFALRLRGVRPSERERRADALLALVKLEGSGDRRIWELSGGMRQRVGLARALAAEPQFLLLDEPLGALDALTRERMQTTLLDIWKESGVGVLMVTHGIEEALVLGTRIVVLAPGPGRVVRAFETGFSRRYLAGEPLRDIKADSVFAAARGELTDAIFEGEAA</sequence>
<proteinExistence type="inferred from homology"/>
<keyword evidence="3" id="KW-1003">Cell membrane</keyword>
<dbReference type="AlphaFoldDB" id="A0A1I4D1W1"/>
<dbReference type="PROSITE" id="PS50893">
    <property type="entry name" value="ABC_TRANSPORTER_2"/>
    <property type="match status" value="1"/>
</dbReference>
<dbReference type="RefSeq" id="WP_149762306.1">
    <property type="nucleotide sequence ID" value="NZ_BSPE01000001.1"/>
</dbReference>
<dbReference type="PANTHER" id="PTHR42788">
    <property type="entry name" value="TAURINE IMPORT ATP-BINDING PROTEIN-RELATED"/>
    <property type="match status" value="1"/>
</dbReference>
<dbReference type="CDD" id="cd03293">
    <property type="entry name" value="ABC_NrtD_SsuB_transporters"/>
    <property type="match status" value="1"/>
</dbReference>
<dbReference type="GO" id="GO:0016887">
    <property type="term" value="F:ATP hydrolysis activity"/>
    <property type="evidence" value="ECO:0007669"/>
    <property type="project" value="InterPro"/>
</dbReference>
<feature type="domain" description="ABC transporter" evidence="9">
    <location>
        <begin position="4"/>
        <end position="233"/>
    </location>
</feature>
<dbReference type="Pfam" id="PF00005">
    <property type="entry name" value="ABC_tran"/>
    <property type="match status" value="1"/>
</dbReference>
<dbReference type="EMBL" id="FOSL01000015">
    <property type="protein sequence ID" value="SFK87492.1"/>
    <property type="molecule type" value="Genomic_DNA"/>
</dbReference>
<dbReference type="InterPro" id="IPR027417">
    <property type="entry name" value="P-loop_NTPase"/>
</dbReference>
<keyword evidence="6 10" id="KW-0067">ATP-binding</keyword>